<proteinExistence type="predicted"/>
<protein>
    <submittedName>
        <fullName evidence="1">SKIP_SNW domain-containing protein</fullName>
    </submittedName>
</protein>
<dbReference type="AlphaFoldDB" id="A0A183AVC1"/>
<sequence>LPKDRRAVTVDARPSDEVVTVNQDFSNNLKVNDPNGYMAGRLRETPTRKGNKKWYDSTAIPFMDEDPQADRLNEMI</sequence>
<evidence type="ECO:0000313" key="1">
    <source>
        <dbReference type="WBParaSite" id="ECPE_0001094001-mRNA-1"/>
    </source>
</evidence>
<dbReference type="WBParaSite" id="ECPE_0001094001-mRNA-1">
    <property type="protein sequence ID" value="ECPE_0001094001-mRNA-1"/>
    <property type="gene ID" value="ECPE_0001094001"/>
</dbReference>
<organism evidence="1">
    <name type="scientific">Echinostoma caproni</name>
    <dbReference type="NCBI Taxonomy" id="27848"/>
    <lineage>
        <taxon>Eukaryota</taxon>
        <taxon>Metazoa</taxon>
        <taxon>Spiralia</taxon>
        <taxon>Lophotrochozoa</taxon>
        <taxon>Platyhelminthes</taxon>
        <taxon>Trematoda</taxon>
        <taxon>Digenea</taxon>
        <taxon>Plagiorchiida</taxon>
        <taxon>Echinostomata</taxon>
        <taxon>Echinostomatoidea</taxon>
        <taxon>Echinostomatidae</taxon>
        <taxon>Echinostoma</taxon>
    </lineage>
</organism>
<name>A0A183AVC1_9TREM</name>
<reference evidence="1" key="1">
    <citation type="submission" date="2016-06" db="UniProtKB">
        <authorList>
            <consortium name="WormBaseParasite"/>
        </authorList>
    </citation>
    <scope>IDENTIFICATION</scope>
</reference>
<accession>A0A183AVC1</accession>